<accession>A0A4D6HQX4</accession>
<evidence type="ECO:0000313" key="2">
    <source>
        <dbReference type="Proteomes" id="UP000296822"/>
    </source>
</evidence>
<gene>
    <name evidence="1" type="ORF">DV706_14055</name>
</gene>
<dbReference type="KEGG" id="nbg:DV706_14055"/>
<sequence length="131" mass="14830">MYLEITAPATCTEYENSAAVTIHGEVTKEVNVEMPNANLDYYFISNEWMEYYTRVKIQGREWELDLSEADVTLEITVDEVRESAKLRASEDFTTEDAVLGGWSSLRHAPMAVKNAANELLYGEPTPSESDR</sequence>
<dbReference type="Proteomes" id="UP000296822">
    <property type="component" value="Chromosome"/>
</dbReference>
<proteinExistence type="predicted"/>
<reference evidence="1 2" key="1">
    <citation type="journal article" date="2019" name="Nat. Commun.">
        <title>A new type of DNA phosphorothioation-based antiviral system in archaea.</title>
        <authorList>
            <person name="Xiong L."/>
            <person name="Liu S."/>
            <person name="Chen S."/>
            <person name="Xiao Y."/>
            <person name="Zhu B."/>
            <person name="Gao Y."/>
            <person name="Zhang Y."/>
            <person name="Chen B."/>
            <person name="Luo J."/>
            <person name="Deng Z."/>
            <person name="Chen X."/>
            <person name="Wang L."/>
            <person name="Chen S."/>
        </authorList>
    </citation>
    <scope>NUCLEOTIDE SEQUENCE [LARGE SCALE GENOMIC DNA]</scope>
    <source>
        <strain evidence="1 2">JCM 10635</strain>
    </source>
</reference>
<evidence type="ECO:0000313" key="1">
    <source>
        <dbReference type="EMBL" id="QCC55492.1"/>
    </source>
</evidence>
<organism evidence="1 2">
    <name type="scientific">Natronorubrum bangense</name>
    <dbReference type="NCBI Taxonomy" id="61858"/>
    <lineage>
        <taxon>Archaea</taxon>
        <taxon>Methanobacteriati</taxon>
        <taxon>Methanobacteriota</taxon>
        <taxon>Stenosarchaea group</taxon>
        <taxon>Halobacteria</taxon>
        <taxon>Halobacteriales</taxon>
        <taxon>Natrialbaceae</taxon>
        <taxon>Natronorubrum</taxon>
    </lineage>
</organism>
<protein>
    <submittedName>
        <fullName evidence="1">Uncharacterized protein</fullName>
    </submittedName>
</protein>
<dbReference type="EMBL" id="CP031305">
    <property type="protein sequence ID" value="QCC55492.1"/>
    <property type="molecule type" value="Genomic_DNA"/>
</dbReference>
<dbReference type="AlphaFoldDB" id="A0A4D6HQX4"/>
<name>A0A4D6HQX4_9EURY</name>